<reference evidence="1" key="2">
    <citation type="submission" date="2021-10" db="EMBL/GenBank/DDBJ databases">
        <title>Phylogenomics reveals ancestral predisposition of the termite-cultivated fungus Termitomyces towards a domesticated lifestyle.</title>
        <authorList>
            <person name="Auxier B."/>
            <person name="Grum-Grzhimaylo A."/>
            <person name="Cardenas M.E."/>
            <person name="Lodge J.D."/>
            <person name="Laessoe T."/>
            <person name="Pedersen O."/>
            <person name="Smith M.E."/>
            <person name="Kuyper T.W."/>
            <person name="Franco-Molano E.A."/>
            <person name="Baroni T.J."/>
            <person name="Aanen D.K."/>
        </authorList>
    </citation>
    <scope>NUCLEOTIDE SEQUENCE</scope>
    <source>
        <strain evidence="1">AP01</strain>
        <tissue evidence="1">Mycelium</tissue>
    </source>
</reference>
<proteinExistence type="predicted"/>
<evidence type="ECO:0000313" key="1">
    <source>
        <dbReference type="EMBL" id="KAG5640328.1"/>
    </source>
</evidence>
<dbReference type="Proteomes" id="UP000775547">
    <property type="component" value="Unassembled WGS sequence"/>
</dbReference>
<comment type="caution">
    <text evidence="1">The sequence shown here is derived from an EMBL/GenBank/DDBJ whole genome shotgun (WGS) entry which is preliminary data.</text>
</comment>
<evidence type="ECO:0000313" key="2">
    <source>
        <dbReference type="Proteomes" id="UP000775547"/>
    </source>
</evidence>
<accession>A0A9P7FYD8</accession>
<dbReference type="EMBL" id="JABCKV010000852">
    <property type="protein sequence ID" value="KAG5640328.1"/>
    <property type="molecule type" value="Genomic_DNA"/>
</dbReference>
<dbReference type="InterPro" id="IPR021054">
    <property type="entry name" value="Cell_wall_mannoprotein_1"/>
</dbReference>
<dbReference type="AlphaFoldDB" id="A0A9P7FYD8"/>
<name>A0A9P7FYD8_9AGAR</name>
<sequence length="199" mass="20189">FASTAADVKADIVDIAAKLNTLAATISWTAFEGSGTFVRLAADAKADIVNVSAQLNNLAANVFALFLPGGALSKVLAIHADIVPLITASNKGAADAVNVSPRPLSIVDGRAILDSVQALEPNIYQTLDSIVARRNIFSALPVPGMGPALIKQDLVNWNTATQALGAALIGSVPAGLLGDATAFTTRAAANFGAAIAAFP</sequence>
<organism evidence="1 2">
    <name type="scientific">Asterophora parasitica</name>
    <dbReference type="NCBI Taxonomy" id="117018"/>
    <lineage>
        <taxon>Eukaryota</taxon>
        <taxon>Fungi</taxon>
        <taxon>Dikarya</taxon>
        <taxon>Basidiomycota</taxon>
        <taxon>Agaricomycotina</taxon>
        <taxon>Agaricomycetes</taxon>
        <taxon>Agaricomycetidae</taxon>
        <taxon>Agaricales</taxon>
        <taxon>Tricholomatineae</taxon>
        <taxon>Lyophyllaceae</taxon>
        <taxon>Asterophora</taxon>
    </lineage>
</organism>
<dbReference type="Pfam" id="PF12296">
    <property type="entry name" value="HsbA"/>
    <property type="match status" value="1"/>
</dbReference>
<protein>
    <submittedName>
        <fullName evidence="1">Uncharacterized protein</fullName>
    </submittedName>
</protein>
<reference evidence="1" key="1">
    <citation type="submission" date="2020-07" db="EMBL/GenBank/DDBJ databases">
        <authorList>
            <person name="Nieuwenhuis M."/>
            <person name="Van De Peppel L.J.J."/>
        </authorList>
    </citation>
    <scope>NUCLEOTIDE SEQUENCE</scope>
    <source>
        <strain evidence="1">AP01</strain>
        <tissue evidence="1">Mycelium</tissue>
    </source>
</reference>
<feature type="non-terminal residue" evidence="1">
    <location>
        <position position="199"/>
    </location>
</feature>
<dbReference type="Gene3D" id="1.20.1280.140">
    <property type="match status" value="1"/>
</dbReference>
<gene>
    <name evidence="1" type="ORF">DXG03_009213</name>
</gene>
<keyword evidence="2" id="KW-1185">Reference proteome</keyword>
<dbReference type="OrthoDB" id="3485059at2759"/>